<evidence type="ECO:0000259" key="3">
    <source>
        <dbReference type="PROSITE" id="PS50048"/>
    </source>
</evidence>
<feature type="compositionally biased region" description="Low complexity" evidence="2">
    <location>
        <begin position="675"/>
        <end position="686"/>
    </location>
</feature>
<comment type="caution">
    <text evidence="4">The sequence shown here is derived from an EMBL/GenBank/DDBJ whole genome shotgun (WGS) entry which is preliminary data.</text>
</comment>
<feature type="region of interest" description="Disordered" evidence="2">
    <location>
        <begin position="793"/>
        <end position="1017"/>
    </location>
</feature>
<organism evidence="4 5">
    <name type="scientific">Diaporthe vaccinii</name>
    <dbReference type="NCBI Taxonomy" id="105482"/>
    <lineage>
        <taxon>Eukaryota</taxon>
        <taxon>Fungi</taxon>
        <taxon>Dikarya</taxon>
        <taxon>Ascomycota</taxon>
        <taxon>Pezizomycotina</taxon>
        <taxon>Sordariomycetes</taxon>
        <taxon>Sordariomycetidae</taxon>
        <taxon>Diaporthales</taxon>
        <taxon>Diaporthaceae</taxon>
        <taxon>Diaporthe</taxon>
        <taxon>Diaporthe eres species complex</taxon>
    </lineage>
</organism>
<keyword evidence="5" id="KW-1185">Reference proteome</keyword>
<feature type="compositionally biased region" description="Low complexity" evidence="2">
    <location>
        <begin position="949"/>
        <end position="989"/>
    </location>
</feature>
<name>A0ABR4E850_9PEZI</name>
<dbReference type="EMBL" id="JBAWTH010000085">
    <property type="protein sequence ID" value="KAL2278560.1"/>
    <property type="molecule type" value="Genomic_DNA"/>
</dbReference>
<reference evidence="4 5" key="1">
    <citation type="submission" date="2024-03" db="EMBL/GenBank/DDBJ databases">
        <title>A high-quality draft genome sequence of Diaporthe vaccinii, a causative agent of upright dieback and viscid rot disease in cranberry plants.</title>
        <authorList>
            <person name="Sarrasin M."/>
            <person name="Lang B.F."/>
            <person name="Burger G."/>
        </authorList>
    </citation>
    <scope>NUCLEOTIDE SEQUENCE [LARGE SCALE GENOMIC DNA]</scope>
    <source>
        <strain evidence="4 5">IS7</strain>
    </source>
</reference>
<keyword evidence="1" id="KW-0539">Nucleus</keyword>
<evidence type="ECO:0000256" key="2">
    <source>
        <dbReference type="SAM" id="MobiDB-lite"/>
    </source>
</evidence>
<sequence>MALDFFDSDSSYDEDLPLDRSTNIMNLRKTSRLKRPVRYRDDLEPIDPGRPAFVHQDPIFNMDRAKFVQWRSLELNEPSPGEAQYKMWQEQGEPRDAFGQPVMPLRAPGQVAESPRPTVAHLRRQSIIVRPSLSQPVVGSIEKRDVFDEAFEANLADFEDDELQTDDTDESFVIHPQLSLVYHDWSALSHNVQWAIMYDLANDHEDGITAAANLLGLTLDDVIRFVNVYVREKALWENGTYEDEPVHPAGALFQLDGAQDEVQQPVPEAGADQIMHEFEPGRQHLGVGATQTITGAEVGPPIFEGAHDVQNEAEVEPFHDTNTQVVSGKEHGQLGAEKAVGQTGVQVDCLQSAPVPWPPVVELITDSFSREDIGSGRSFLTFAGLQQYADGFGQWFGRGTTFREIPGIFDENNEFMFSTEDTNKALYSGNEFEWQGPVPDKGPAQREWLMEALGQDPAPDTTPVYSPMQQFQTLAERVNGRPAKFYDENGGSFDFITEGAYSGLRYGEPGPAAALADILAHNKSDQKEAERLTRKDADNHAGSDVGRRRNNNRSHGTDENVLRGIVGGFGDEDPWLFNTSSAVQSCHEVPEFGNDIARPFLEWRHVDIEEGYHGTRESVPQPYPSPALQLPPFLQPHEGIFQPADKAVPAFSSFGHNSSHVASSDQASQARTEDPSSTTPNPTTSPFIETSSKPDALITAEKDTHDASVTVRPASSEAINNAARSDAEGAAKSGEFSKNGIEIATFPKCYTCFKARSRCDGGRPCSGCVKKSRKCKAVTKAALDEEPERAERVLKDKAKADGTAAQAEIPSMARATASTPNAAVPALAASHAATSGVKRKLSAMTGVASTNEDDSDLDYFPPEKEDPTDGDYGLEPKKKKPKKGNTPVGKKQTPSQAKAGVAATPTPNKRRGPYQKGNTSTPKPNQPVVGAPSTPTPRSRGNASSGNIAAATSAQKTSAKAPAAGKSLSSSSSKHAGGNSLSGAGAGKSVNDGAEAVRHAGGQFGMTNARPVPVGKRDETPKLAETHRVLDPSLFSPNLSSGAGDSRYLNIPFAPVVARPHTPTGSPLAPPREAGSWRELAHSQWATETQENQPDTANFSVKPLFGGDGSFDVSFSRFTRIHEQIDPELQQTAMAAARKMNKSSAGIDEKL</sequence>
<feature type="compositionally biased region" description="Basic and acidic residues" evidence="2">
    <location>
        <begin position="525"/>
        <end position="547"/>
    </location>
</feature>
<feature type="compositionally biased region" description="Polar residues" evidence="2">
    <location>
        <begin position="654"/>
        <end position="670"/>
    </location>
</feature>
<gene>
    <name evidence="4" type="ORF">FJTKL_14304</name>
</gene>
<proteinExistence type="predicted"/>
<dbReference type="InterPro" id="IPR001138">
    <property type="entry name" value="Zn2Cys6_DnaBD"/>
</dbReference>
<evidence type="ECO:0000313" key="4">
    <source>
        <dbReference type="EMBL" id="KAL2278560.1"/>
    </source>
</evidence>
<evidence type="ECO:0000256" key="1">
    <source>
        <dbReference type="ARBA" id="ARBA00023242"/>
    </source>
</evidence>
<feature type="compositionally biased region" description="Low complexity" evidence="2">
    <location>
        <begin position="817"/>
        <end position="835"/>
    </location>
</feature>
<dbReference type="CDD" id="cd00067">
    <property type="entry name" value="GAL4"/>
    <property type="match status" value="1"/>
</dbReference>
<feature type="compositionally biased region" description="Polar residues" evidence="2">
    <location>
        <begin position="936"/>
        <end position="947"/>
    </location>
</feature>
<feature type="domain" description="Zn(2)-C6 fungal-type" evidence="3">
    <location>
        <begin position="748"/>
        <end position="775"/>
    </location>
</feature>
<feature type="region of interest" description="Disordered" evidence="2">
    <location>
        <begin position="525"/>
        <end position="560"/>
    </location>
</feature>
<accession>A0ABR4E850</accession>
<feature type="region of interest" description="Disordered" evidence="2">
    <location>
        <begin position="652"/>
        <end position="693"/>
    </location>
</feature>
<dbReference type="SUPFAM" id="SSF57701">
    <property type="entry name" value="Zn2/Cys6 DNA-binding domain"/>
    <property type="match status" value="1"/>
</dbReference>
<protein>
    <recommendedName>
        <fullName evidence="3">Zn(2)-C6 fungal-type domain-containing protein</fullName>
    </recommendedName>
</protein>
<dbReference type="InterPro" id="IPR036864">
    <property type="entry name" value="Zn2-C6_fun-type_DNA-bd_sf"/>
</dbReference>
<dbReference type="Proteomes" id="UP001600888">
    <property type="component" value="Unassembled WGS sequence"/>
</dbReference>
<evidence type="ECO:0000313" key="5">
    <source>
        <dbReference type="Proteomes" id="UP001600888"/>
    </source>
</evidence>
<dbReference type="PROSITE" id="PS50048">
    <property type="entry name" value="ZN2_CY6_FUNGAL_2"/>
    <property type="match status" value="1"/>
</dbReference>